<dbReference type="AlphaFoldDB" id="E3D835"/>
<dbReference type="PATRIC" id="fig|525284.18.peg.176"/>
<dbReference type="KEGG" id="gvg:HMPREF0421_20184"/>
<dbReference type="EMBL" id="CP002104">
    <property type="protein sequence ID" value="ADP38270.1"/>
    <property type="molecule type" value="Genomic_DNA"/>
</dbReference>
<reference evidence="2 3" key="1">
    <citation type="journal article" date="2010" name="PLoS ONE">
        <title>Comparative genomics of Gardnerella vaginalis strains reveals substantial differences in metabolic and virulence potential.</title>
        <authorList>
            <person name="Yeoman C.J."/>
            <person name="Yildirim S."/>
            <person name="Thomas S.M."/>
            <person name="Durkin A.S."/>
            <person name="Torralba M."/>
            <person name="Sutton G."/>
            <person name="Buhay C.J."/>
            <person name="Ding Y."/>
            <person name="Dugan-Rocha S.P."/>
            <person name="Muzny D.M."/>
            <person name="Qin X."/>
            <person name="Gibbs R.A."/>
            <person name="Leigh S.R."/>
            <person name="Stumpf R."/>
            <person name="White B.A."/>
            <person name="Highlander S.K."/>
            <person name="Nelson K.E."/>
            <person name="Wilson B.A."/>
        </authorList>
    </citation>
    <scope>NUCLEOTIDE SEQUENCE [LARGE SCALE GENOMIC DNA]</scope>
    <source>
        <strain evidence="3">ATCC 14019 / 317</strain>
    </source>
</reference>
<evidence type="ECO:0000256" key="1">
    <source>
        <dbReference type="SAM" id="MobiDB-lite"/>
    </source>
</evidence>
<organism evidence="2 3">
    <name type="scientific">Gardnerella vaginalis (strain ATCC 14019 / 317)</name>
    <dbReference type="NCBI Taxonomy" id="525284"/>
    <lineage>
        <taxon>Bacteria</taxon>
        <taxon>Bacillati</taxon>
        <taxon>Actinomycetota</taxon>
        <taxon>Actinomycetes</taxon>
        <taxon>Bifidobacteriales</taxon>
        <taxon>Bifidobacteriaceae</taxon>
        <taxon>Gardnerella</taxon>
    </lineage>
</organism>
<evidence type="ECO:0000313" key="3">
    <source>
        <dbReference type="Proteomes" id="UP000001453"/>
    </source>
</evidence>
<feature type="compositionally biased region" description="Polar residues" evidence="1">
    <location>
        <begin position="1"/>
        <end position="10"/>
    </location>
</feature>
<accession>E3D835</accession>
<proteinExistence type="predicted"/>
<dbReference type="HOGENOM" id="CLU_3234048_0_0_11"/>
<gene>
    <name evidence="2" type="ordered locus">HMPREF0421_20184</name>
</gene>
<dbReference type="Proteomes" id="UP000001453">
    <property type="component" value="Chromosome"/>
</dbReference>
<sequence length="43" mass="5067">MRQETPSPRATLNRKIAQHQAKSQRSCKSIRKKIMRFSAYAVY</sequence>
<evidence type="ECO:0000313" key="2">
    <source>
        <dbReference type="EMBL" id="ADP38270.1"/>
    </source>
</evidence>
<name>E3D835_GARV3</name>
<protein>
    <submittedName>
        <fullName evidence="2">Uncharacterized protein</fullName>
    </submittedName>
</protein>
<feature type="region of interest" description="Disordered" evidence="1">
    <location>
        <begin position="1"/>
        <end position="28"/>
    </location>
</feature>